<dbReference type="Proteomes" id="UP000636010">
    <property type="component" value="Unassembled WGS sequence"/>
</dbReference>
<dbReference type="SMART" id="SM00260">
    <property type="entry name" value="CheW"/>
    <property type="match status" value="1"/>
</dbReference>
<organism evidence="3 4">
    <name type="scientific">Marivirga lumbricoides</name>
    <dbReference type="NCBI Taxonomy" id="1046115"/>
    <lineage>
        <taxon>Bacteria</taxon>
        <taxon>Pseudomonadati</taxon>
        <taxon>Bacteroidota</taxon>
        <taxon>Cytophagia</taxon>
        <taxon>Cytophagales</taxon>
        <taxon>Marivirgaceae</taxon>
        <taxon>Marivirga</taxon>
    </lineage>
</organism>
<dbReference type="GO" id="GO:0005829">
    <property type="term" value="C:cytosol"/>
    <property type="evidence" value="ECO:0007669"/>
    <property type="project" value="TreeGrafter"/>
</dbReference>
<feature type="domain" description="CheW-like" evidence="1">
    <location>
        <begin position="11"/>
        <end position="155"/>
    </location>
</feature>
<evidence type="ECO:0000313" key="5">
    <source>
        <dbReference type="Proteomes" id="UP000636010"/>
    </source>
</evidence>
<dbReference type="GO" id="GO:0006935">
    <property type="term" value="P:chemotaxis"/>
    <property type="evidence" value="ECO:0007669"/>
    <property type="project" value="InterPro"/>
</dbReference>
<dbReference type="EMBL" id="BMEC01000016">
    <property type="protein sequence ID" value="GGC51665.1"/>
    <property type="molecule type" value="Genomic_DNA"/>
</dbReference>
<dbReference type="Pfam" id="PF01584">
    <property type="entry name" value="CheW"/>
    <property type="match status" value="1"/>
</dbReference>
<keyword evidence="5" id="KW-1185">Reference proteome</keyword>
<dbReference type="InterPro" id="IPR002545">
    <property type="entry name" value="CheW-lke_dom"/>
</dbReference>
<dbReference type="RefSeq" id="WP_188467276.1">
    <property type="nucleotide sequence ID" value="NZ_BAABHU010000016.1"/>
</dbReference>
<evidence type="ECO:0000259" key="1">
    <source>
        <dbReference type="PROSITE" id="PS50851"/>
    </source>
</evidence>
<proteinExistence type="predicted"/>
<evidence type="ECO:0000313" key="3">
    <source>
        <dbReference type="EMBL" id="PTB95971.1"/>
    </source>
</evidence>
<dbReference type="Gene3D" id="2.30.30.40">
    <property type="entry name" value="SH3 Domains"/>
    <property type="match status" value="1"/>
</dbReference>
<dbReference type="PROSITE" id="PS50851">
    <property type="entry name" value="CHEW"/>
    <property type="match status" value="1"/>
</dbReference>
<sequence length="170" mass="19086">MISELNLTADLDSYLSFHIKKEVFAIEVGKVIEIMEVPNITFIPKAPKYMKGVINLRGKVIPVIDAGLKFGLDPIELTINSCIIIIKLESSDNEIEFGIIVDQVLEVFELNSNKLQASPDVGSEYNLDYIKGITKIDEEITMVIDIDKAFKAGEIKIKNEINQETKKTKK</sequence>
<evidence type="ECO:0000313" key="2">
    <source>
        <dbReference type="EMBL" id="GGC51665.1"/>
    </source>
</evidence>
<dbReference type="SUPFAM" id="SSF50341">
    <property type="entry name" value="CheW-like"/>
    <property type="match status" value="1"/>
</dbReference>
<reference evidence="5" key="3">
    <citation type="journal article" date="2019" name="Int. J. Syst. Evol. Microbiol.">
        <title>The Global Catalogue of Microorganisms (GCM) 10K type strain sequencing project: providing services to taxonomists for standard genome sequencing and annotation.</title>
        <authorList>
            <consortium name="The Broad Institute Genomics Platform"/>
            <consortium name="The Broad Institute Genome Sequencing Center for Infectious Disease"/>
            <person name="Wu L."/>
            <person name="Ma J."/>
        </authorList>
    </citation>
    <scope>NUCLEOTIDE SEQUENCE [LARGE SCALE GENOMIC DNA]</scope>
    <source>
        <strain evidence="5">CGMCC 1.10832</strain>
    </source>
</reference>
<dbReference type="EMBL" id="PYVU01000074">
    <property type="protein sequence ID" value="PTB95971.1"/>
    <property type="molecule type" value="Genomic_DNA"/>
</dbReference>
<comment type="caution">
    <text evidence="3">The sequence shown here is derived from an EMBL/GenBank/DDBJ whole genome shotgun (WGS) entry which is preliminary data.</text>
</comment>
<dbReference type="PANTHER" id="PTHR22617:SF23">
    <property type="entry name" value="CHEMOTAXIS PROTEIN CHEW"/>
    <property type="match status" value="1"/>
</dbReference>
<dbReference type="GO" id="GO:0007165">
    <property type="term" value="P:signal transduction"/>
    <property type="evidence" value="ECO:0007669"/>
    <property type="project" value="InterPro"/>
</dbReference>
<name>A0A2T4DQ73_9BACT</name>
<dbReference type="Proteomes" id="UP000240608">
    <property type="component" value="Unassembled WGS sequence"/>
</dbReference>
<dbReference type="InterPro" id="IPR039315">
    <property type="entry name" value="CheW"/>
</dbReference>
<dbReference type="AlphaFoldDB" id="A0A2T4DQ73"/>
<evidence type="ECO:0000313" key="4">
    <source>
        <dbReference type="Proteomes" id="UP000240608"/>
    </source>
</evidence>
<protein>
    <submittedName>
        <fullName evidence="3">Chemotaxis protein CheW</fullName>
    </submittedName>
</protein>
<accession>A0A2T4DQ73</accession>
<gene>
    <name evidence="2" type="primary">cheW34H-1</name>
    <name evidence="3" type="ORF">C9994_09460</name>
    <name evidence="2" type="ORF">GCM10011506_41730</name>
</gene>
<reference evidence="2" key="4">
    <citation type="submission" date="2024-05" db="EMBL/GenBank/DDBJ databases">
        <authorList>
            <person name="Sun Q."/>
            <person name="Zhou Y."/>
        </authorList>
    </citation>
    <scope>NUCLEOTIDE SEQUENCE</scope>
    <source>
        <strain evidence="2">CGMCC 1.10832</strain>
    </source>
</reference>
<dbReference type="PANTHER" id="PTHR22617">
    <property type="entry name" value="CHEMOTAXIS SENSOR HISTIDINE KINASE-RELATED"/>
    <property type="match status" value="1"/>
</dbReference>
<dbReference type="InterPro" id="IPR036061">
    <property type="entry name" value="CheW-like_dom_sf"/>
</dbReference>
<reference evidence="2" key="1">
    <citation type="journal article" date="2014" name="Int. J. Syst. Evol. Microbiol.">
        <title>Complete genome of a new Firmicutes species belonging to the dominant human colonic microbiota ('Ruminococcus bicirculans') reveals two chromosomes and a selective capacity to utilize plant glucans.</title>
        <authorList>
            <consortium name="NISC Comparative Sequencing Program"/>
            <person name="Wegmann U."/>
            <person name="Louis P."/>
            <person name="Goesmann A."/>
            <person name="Henrissat B."/>
            <person name="Duncan S.H."/>
            <person name="Flint H.J."/>
        </authorList>
    </citation>
    <scope>NUCLEOTIDE SEQUENCE</scope>
    <source>
        <strain evidence="2">CGMCC 1.10832</strain>
    </source>
</reference>
<reference evidence="3 4" key="2">
    <citation type="submission" date="2018-03" db="EMBL/GenBank/DDBJ databases">
        <title>Cross-interface Injection: A General Nanoliter Liquid Handling Method Applied to Single Cells Genome Amplification Automated Nanoliter Liquid Handling Applied to Single Cell Multiple Displacement Amplification.</title>
        <authorList>
            <person name="Yun J."/>
            <person name="Xu P."/>
            <person name="Xu J."/>
            <person name="Dai X."/>
            <person name="Wang Y."/>
            <person name="Zheng X."/>
            <person name="Cao C."/>
            <person name="Yi Q."/>
            <person name="Zhu Y."/>
            <person name="Wang L."/>
            <person name="Dong Z."/>
            <person name="Huang Y."/>
            <person name="Huang L."/>
            <person name="Du W."/>
        </authorList>
    </citation>
    <scope>NUCLEOTIDE SEQUENCE [LARGE SCALE GENOMIC DNA]</scope>
    <source>
        <strain evidence="3 4">Z-D1-2</strain>
    </source>
</reference>
<dbReference type="Gene3D" id="2.40.50.180">
    <property type="entry name" value="CheA-289, Domain 4"/>
    <property type="match status" value="1"/>
</dbReference>